<organism evidence="5 6">
    <name type="scientific">Thielaviopsis punctulata</name>
    <dbReference type="NCBI Taxonomy" id="72032"/>
    <lineage>
        <taxon>Eukaryota</taxon>
        <taxon>Fungi</taxon>
        <taxon>Dikarya</taxon>
        <taxon>Ascomycota</taxon>
        <taxon>Pezizomycotina</taxon>
        <taxon>Sordariomycetes</taxon>
        <taxon>Hypocreomycetidae</taxon>
        <taxon>Microascales</taxon>
        <taxon>Ceratocystidaceae</taxon>
        <taxon>Thielaviopsis</taxon>
    </lineage>
</organism>
<sequence>MSQLMRLRPLRCSYSSSVPAITDPLVKYQSMISTGALLADQTQYRLAIHLRSVYRRLKDYVPAHEYQSRLEEIARLTAQPNEPLKDESDQLAIRNHPIWRNPLFKSLMQSSHAQDKALVRLLTSHEQAVQIDSPRGLFVSGEVGTGKSMMLDLLADGLPTSRKRRWHFNTFMLYIFSQLEAYRKTTFAMPTAEQSHTYSLLWMAQKLVKESPILFLDEFQMPDRAASKILNHLMIAFFQLGGVLVASSNRMPEELQRASGIDYAPAPFRDLVTKFLSFGMKQQKSNLFGGTSDFSAFVEVLKARCDFWTMDGLQDYRRRGTTGTARLATAVNVSGIASSGTDVVGSTIDLSEDRKEILDSQPLPQHYFLEDDDVNLVSRAFPDDYDIVWESEILHVYGRAVTVPRTYKETACFDFEELTSSMGPADYITLASTYHTFVIDHIPALTTAQKNEARRFITFLDALYEAGCRLFVRAQLGPDQLFFPDAVSEAPADPVAEDSEDATYSETIAEVYQDQSAPFRPNVSYYDTPSATSQYDPDQDAGRQPGTDTIVDYTKAGAFTGEDERFAYKRAASRLWELCGSLWHARTGQWWKPLPAEARHWEQSQPSQKPRVDDARHAGSQSTEITRGAKLPVEEHAGLSRFAGERVAFLGRKK</sequence>
<keyword evidence="3" id="KW-0067">ATP-binding</keyword>
<proteinExistence type="inferred from homology"/>
<dbReference type="GO" id="GO:0005524">
    <property type="term" value="F:ATP binding"/>
    <property type="evidence" value="ECO:0007669"/>
    <property type="project" value="UniProtKB-KW"/>
</dbReference>
<evidence type="ECO:0008006" key="7">
    <source>
        <dbReference type="Google" id="ProtNLM"/>
    </source>
</evidence>
<evidence type="ECO:0000256" key="3">
    <source>
        <dbReference type="ARBA" id="ARBA00022840"/>
    </source>
</evidence>
<comment type="similarity">
    <text evidence="1">Belongs to the AFG1 ATPase family.</text>
</comment>
<dbReference type="Proteomes" id="UP000033483">
    <property type="component" value="Unassembled WGS sequence"/>
</dbReference>
<keyword evidence="2" id="KW-0547">Nucleotide-binding</keyword>
<evidence type="ECO:0000313" key="5">
    <source>
        <dbReference type="EMBL" id="KKA28078.1"/>
    </source>
</evidence>
<dbReference type="AlphaFoldDB" id="A0A0F4ZDT8"/>
<dbReference type="PANTHER" id="PTHR12169:SF2">
    <property type="entry name" value="AFG1P"/>
    <property type="match status" value="1"/>
</dbReference>
<name>A0A0F4ZDT8_9PEZI</name>
<reference evidence="5 6" key="1">
    <citation type="submission" date="2015-03" db="EMBL/GenBank/DDBJ databases">
        <authorList>
            <person name="Radwan O."/>
            <person name="Al-Naeli F.A."/>
            <person name="Rendon G.A."/>
            <person name="Fields C."/>
        </authorList>
    </citation>
    <scope>NUCLEOTIDE SEQUENCE [LARGE SCALE GENOMIC DNA]</scope>
    <source>
        <strain evidence="5">CR-DP1</strain>
    </source>
</reference>
<dbReference type="GO" id="GO:0005739">
    <property type="term" value="C:mitochondrion"/>
    <property type="evidence" value="ECO:0007669"/>
    <property type="project" value="TreeGrafter"/>
</dbReference>
<dbReference type="GO" id="GO:0016887">
    <property type="term" value="F:ATP hydrolysis activity"/>
    <property type="evidence" value="ECO:0007669"/>
    <property type="project" value="InterPro"/>
</dbReference>
<dbReference type="SUPFAM" id="SSF52540">
    <property type="entry name" value="P-loop containing nucleoside triphosphate hydrolases"/>
    <property type="match status" value="1"/>
</dbReference>
<dbReference type="PANTHER" id="PTHR12169">
    <property type="entry name" value="ATPASE N2B"/>
    <property type="match status" value="1"/>
</dbReference>
<accession>A0A0F4ZDT8</accession>
<dbReference type="OrthoDB" id="548867at2759"/>
<keyword evidence="6" id="KW-1185">Reference proteome</keyword>
<dbReference type="InterPro" id="IPR027417">
    <property type="entry name" value="P-loop_NTPase"/>
</dbReference>
<feature type="region of interest" description="Disordered" evidence="4">
    <location>
        <begin position="598"/>
        <end position="631"/>
    </location>
</feature>
<gene>
    <name evidence="5" type="ORF">TD95_004687</name>
</gene>
<dbReference type="Pfam" id="PF03969">
    <property type="entry name" value="AFG1_ATPase"/>
    <property type="match status" value="2"/>
</dbReference>
<evidence type="ECO:0000256" key="4">
    <source>
        <dbReference type="SAM" id="MobiDB-lite"/>
    </source>
</evidence>
<dbReference type="CDD" id="cd00009">
    <property type="entry name" value="AAA"/>
    <property type="match status" value="1"/>
</dbReference>
<comment type="caution">
    <text evidence="5">The sequence shown here is derived from an EMBL/GenBank/DDBJ whole genome shotgun (WGS) entry which is preliminary data.</text>
</comment>
<protein>
    <recommendedName>
        <fullName evidence="7">AAA+ ATPase domain-containing protein</fullName>
    </recommendedName>
</protein>
<evidence type="ECO:0000256" key="2">
    <source>
        <dbReference type="ARBA" id="ARBA00022741"/>
    </source>
</evidence>
<dbReference type="Gene3D" id="3.40.50.300">
    <property type="entry name" value="P-loop containing nucleotide triphosphate hydrolases"/>
    <property type="match status" value="1"/>
</dbReference>
<evidence type="ECO:0000313" key="6">
    <source>
        <dbReference type="Proteomes" id="UP000033483"/>
    </source>
</evidence>
<evidence type="ECO:0000256" key="1">
    <source>
        <dbReference type="ARBA" id="ARBA00010322"/>
    </source>
</evidence>
<dbReference type="EMBL" id="LAEV01001436">
    <property type="protein sequence ID" value="KKA28078.1"/>
    <property type="molecule type" value="Genomic_DNA"/>
</dbReference>
<dbReference type="InterPro" id="IPR005654">
    <property type="entry name" value="ATPase_AFG1-like"/>
</dbReference>